<evidence type="ECO:0000259" key="2">
    <source>
        <dbReference type="Pfam" id="PF07859"/>
    </source>
</evidence>
<name>A0A9N9UD50_9HYPO</name>
<dbReference type="InterPro" id="IPR029058">
    <property type="entry name" value="AB_hydrolase_fold"/>
</dbReference>
<gene>
    <name evidence="3" type="ORF">CBYS24578_00007726</name>
</gene>
<keyword evidence="4" id="KW-1185">Reference proteome</keyword>
<dbReference type="Pfam" id="PF07859">
    <property type="entry name" value="Abhydrolase_3"/>
    <property type="match status" value="1"/>
</dbReference>
<organism evidence="3 4">
    <name type="scientific">Clonostachys byssicola</name>
    <dbReference type="NCBI Taxonomy" id="160290"/>
    <lineage>
        <taxon>Eukaryota</taxon>
        <taxon>Fungi</taxon>
        <taxon>Dikarya</taxon>
        <taxon>Ascomycota</taxon>
        <taxon>Pezizomycotina</taxon>
        <taxon>Sordariomycetes</taxon>
        <taxon>Hypocreomycetidae</taxon>
        <taxon>Hypocreales</taxon>
        <taxon>Bionectriaceae</taxon>
        <taxon>Clonostachys</taxon>
    </lineage>
</organism>
<sequence length="344" mass="38184">MSDEQPVNHGRFFHLSMPDSEWLQVADKHAMVDEAAAKLYALPIEEFRKIPYQPPPLATYAPVEGRDIRIAESHVTVRDGTSIEVRIYQHISNEKSNSLTPIYYNIHGGGWMTGNTESEETQNRLVAARNKVLVISVDYRRSPEFPYPCGLNDCYDVFKWLLRHAASLGGDAKRIIIGGGSAGANLATVVARRARDEGITAIIGQILNIPVTCHPDHFPASKYSIGTTSSYQQNADAPIVSATRMRLFWDNYIAAEKANDPQASPLLSDNLKYLPPALIQVAGMDPLRDEGYAYAEALKNSGVSVTLNTHAGMPHAFYVYSHFKKTKEYHEAVMEFVEGITTSK</sequence>
<dbReference type="Gene3D" id="3.40.50.1820">
    <property type="entry name" value="alpha/beta hydrolase"/>
    <property type="match status" value="1"/>
</dbReference>
<feature type="domain" description="Alpha/beta hydrolase fold-3" evidence="2">
    <location>
        <begin position="105"/>
        <end position="318"/>
    </location>
</feature>
<reference evidence="3 4" key="2">
    <citation type="submission" date="2021-10" db="EMBL/GenBank/DDBJ databases">
        <authorList>
            <person name="Piombo E."/>
        </authorList>
    </citation>
    <scope>NUCLEOTIDE SEQUENCE [LARGE SCALE GENOMIC DNA]</scope>
</reference>
<evidence type="ECO:0000256" key="1">
    <source>
        <dbReference type="ARBA" id="ARBA00022801"/>
    </source>
</evidence>
<protein>
    <recommendedName>
        <fullName evidence="2">Alpha/beta hydrolase fold-3 domain-containing protein</fullName>
    </recommendedName>
</protein>
<dbReference type="Proteomes" id="UP000754883">
    <property type="component" value="Unassembled WGS sequence"/>
</dbReference>
<accession>A0A9N9UD50</accession>
<dbReference type="InterPro" id="IPR013094">
    <property type="entry name" value="AB_hydrolase_3"/>
</dbReference>
<dbReference type="PANTHER" id="PTHR48081:SF8">
    <property type="entry name" value="ALPHA_BETA HYDROLASE FOLD-3 DOMAIN-CONTAINING PROTEIN-RELATED"/>
    <property type="match status" value="1"/>
</dbReference>
<dbReference type="GO" id="GO:0016787">
    <property type="term" value="F:hydrolase activity"/>
    <property type="evidence" value="ECO:0007669"/>
    <property type="project" value="UniProtKB-KW"/>
</dbReference>
<proteinExistence type="predicted"/>
<evidence type="ECO:0000313" key="4">
    <source>
        <dbReference type="Proteomes" id="UP000754883"/>
    </source>
</evidence>
<dbReference type="EMBL" id="CABFNO020001405">
    <property type="protein sequence ID" value="CAG9986532.1"/>
    <property type="molecule type" value="Genomic_DNA"/>
</dbReference>
<dbReference type="AlphaFoldDB" id="A0A9N9UD50"/>
<dbReference type="PANTHER" id="PTHR48081">
    <property type="entry name" value="AB HYDROLASE SUPERFAMILY PROTEIN C4A8.06C"/>
    <property type="match status" value="1"/>
</dbReference>
<evidence type="ECO:0000313" key="3">
    <source>
        <dbReference type="EMBL" id="CAG9986532.1"/>
    </source>
</evidence>
<dbReference type="InterPro" id="IPR050300">
    <property type="entry name" value="GDXG_lipolytic_enzyme"/>
</dbReference>
<dbReference type="OrthoDB" id="408631at2759"/>
<reference evidence="4" key="1">
    <citation type="submission" date="2019-06" db="EMBL/GenBank/DDBJ databases">
        <authorList>
            <person name="Broberg M."/>
        </authorList>
    </citation>
    <scope>NUCLEOTIDE SEQUENCE [LARGE SCALE GENOMIC DNA]</scope>
</reference>
<comment type="caution">
    <text evidence="3">The sequence shown here is derived from an EMBL/GenBank/DDBJ whole genome shotgun (WGS) entry which is preliminary data.</text>
</comment>
<keyword evidence="1" id="KW-0378">Hydrolase</keyword>
<dbReference type="SUPFAM" id="SSF53474">
    <property type="entry name" value="alpha/beta-Hydrolases"/>
    <property type="match status" value="1"/>
</dbReference>